<dbReference type="OrthoDB" id="9788246at2"/>
<dbReference type="GO" id="GO:0000166">
    <property type="term" value="F:nucleotide binding"/>
    <property type="evidence" value="ECO:0007669"/>
    <property type="project" value="InterPro"/>
</dbReference>
<dbReference type="GO" id="GO:0050112">
    <property type="term" value="F:inositol 2-dehydrogenase (NAD+) activity"/>
    <property type="evidence" value="ECO:0007669"/>
    <property type="project" value="UniProtKB-EC"/>
</dbReference>
<dbReference type="Pfam" id="PF10518">
    <property type="entry name" value="TAT_signal"/>
    <property type="match status" value="1"/>
</dbReference>
<accession>A0A5B9PD64</accession>
<dbReference type="EC" id="1.1.1.18" evidence="3"/>
<dbReference type="Pfam" id="PF01408">
    <property type="entry name" value="GFO_IDH_MocA"/>
    <property type="match status" value="1"/>
</dbReference>
<dbReference type="PANTHER" id="PTHR43818:SF5">
    <property type="entry name" value="OXIDOREDUCTASE FAMILY PROTEIN"/>
    <property type="match status" value="1"/>
</dbReference>
<dbReference type="InterPro" id="IPR036291">
    <property type="entry name" value="NAD(P)-bd_dom_sf"/>
</dbReference>
<protein>
    <submittedName>
        <fullName evidence="3">Inositol 2-dehydrogenase</fullName>
        <ecNumber evidence="3">1.1.1.18</ecNumber>
    </submittedName>
</protein>
<dbReference type="SUPFAM" id="SSF51735">
    <property type="entry name" value="NAD(P)-binding Rossmann-fold domains"/>
    <property type="match status" value="1"/>
</dbReference>
<dbReference type="Pfam" id="PF19051">
    <property type="entry name" value="GFO_IDH_MocA_C2"/>
    <property type="match status" value="1"/>
</dbReference>
<dbReference type="NCBIfam" id="TIGR01409">
    <property type="entry name" value="TAT_signal_seq"/>
    <property type="match status" value="1"/>
</dbReference>
<evidence type="ECO:0000259" key="1">
    <source>
        <dbReference type="Pfam" id="PF01408"/>
    </source>
</evidence>
<dbReference type="PROSITE" id="PS51318">
    <property type="entry name" value="TAT"/>
    <property type="match status" value="1"/>
</dbReference>
<dbReference type="KEGG" id="mff:MFFC18_41720"/>
<evidence type="ECO:0000313" key="3">
    <source>
        <dbReference type="EMBL" id="QEG24254.1"/>
    </source>
</evidence>
<dbReference type="InterPro" id="IPR000683">
    <property type="entry name" value="Gfo/Idh/MocA-like_OxRdtase_N"/>
</dbReference>
<dbReference type="Gene3D" id="3.40.50.720">
    <property type="entry name" value="NAD(P)-binding Rossmann-like Domain"/>
    <property type="match status" value="1"/>
</dbReference>
<gene>
    <name evidence="3" type="primary">iolG_6</name>
    <name evidence="3" type="ORF">MFFC18_41720</name>
</gene>
<dbReference type="RefSeq" id="WP_075083533.1">
    <property type="nucleotide sequence ID" value="NZ_CP042912.1"/>
</dbReference>
<dbReference type="InterPro" id="IPR043906">
    <property type="entry name" value="Gfo/Idh/MocA_OxRdtase_bact_C"/>
</dbReference>
<dbReference type="PANTHER" id="PTHR43818">
    <property type="entry name" value="BCDNA.GH03377"/>
    <property type="match status" value="1"/>
</dbReference>
<dbReference type="InterPro" id="IPR006311">
    <property type="entry name" value="TAT_signal"/>
</dbReference>
<name>A0A5B9PD64_9BACT</name>
<dbReference type="InterPro" id="IPR019546">
    <property type="entry name" value="TAT_signal_bac_arc"/>
</dbReference>
<dbReference type="Gene3D" id="3.30.360.10">
    <property type="entry name" value="Dihydrodipicolinate Reductase, domain 2"/>
    <property type="match status" value="1"/>
</dbReference>
<feature type="domain" description="Gfo/Idh/MocA-like oxidoreductase N-terminal" evidence="1">
    <location>
        <begin position="45"/>
        <end position="166"/>
    </location>
</feature>
<dbReference type="InterPro" id="IPR050463">
    <property type="entry name" value="Gfo/Idh/MocA_oxidrdct_glycsds"/>
</dbReference>
<organism evidence="3 4">
    <name type="scientific">Mariniblastus fucicola</name>
    <dbReference type="NCBI Taxonomy" id="980251"/>
    <lineage>
        <taxon>Bacteria</taxon>
        <taxon>Pseudomonadati</taxon>
        <taxon>Planctomycetota</taxon>
        <taxon>Planctomycetia</taxon>
        <taxon>Pirellulales</taxon>
        <taxon>Pirellulaceae</taxon>
        <taxon>Mariniblastus</taxon>
    </lineage>
</organism>
<sequence length="482" mass="53673">MSKLPKTNRRDFIKSSAAIGAAASIPYIWTSSSARAIDLNSKPTIAAIGVGGSRGRYNRGGGIANGAAQFGQMIAVCDVDKLHNEEFNAKYDGKLGMYQDYRKLFENEKPDVVTIGTPDHWHIPIALHALEHGADVYCEKPLTLTIEEGKLIREAAEKSDRVFQVGTQQRSTNLFMYAVAIVRSGRLGDNVVAHCGIDPAPVGGPFESTSVPEGLDWDLWLGPTATKDYSEERRKYFRWYLEYSGGKMTDWGAHHVDIAHWALDLGSSPVQKVSGKGQMTPIVPDDFDWNAFFDGQADLPNAYNAATKFNIDLDFAGGKKITVNHRYKSGNTEFGNGILFEGDKGRIFVNRSKLQGSVVKDMFGDNLEKKTNADGKRVDNFKECIARLDEKTKEEFDAAFKMLFKGRKPAWHMKNFFDCVQDRAEPMSDVDSHVNTMNSLHMCNINLMLGRDLNWDGTSFGSDDQANALIRRKRREGFELGG</sequence>
<dbReference type="SUPFAM" id="SSF55347">
    <property type="entry name" value="Glyceraldehyde-3-phosphate dehydrogenase-like, C-terminal domain"/>
    <property type="match status" value="1"/>
</dbReference>
<dbReference type="EMBL" id="CP042912">
    <property type="protein sequence ID" value="QEG24254.1"/>
    <property type="molecule type" value="Genomic_DNA"/>
</dbReference>
<keyword evidence="4" id="KW-1185">Reference proteome</keyword>
<keyword evidence="3" id="KW-0560">Oxidoreductase</keyword>
<feature type="domain" description="Gfo/Idh/MocA-like oxidoreductase bacterial type C-terminal" evidence="2">
    <location>
        <begin position="207"/>
        <end position="270"/>
    </location>
</feature>
<reference evidence="3 4" key="1">
    <citation type="submission" date="2019-08" db="EMBL/GenBank/DDBJ databases">
        <title>Deep-cultivation of Planctomycetes and their phenomic and genomic characterization uncovers novel biology.</title>
        <authorList>
            <person name="Wiegand S."/>
            <person name="Jogler M."/>
            <person name="Boedeker C."/>
            <person name="Pinto D."/>
            <person name="Vollmers J."/>
            <person name="Rivas-Marin E."/>
            <person name="Kohn T."/>
            <person name="Peeters S.H."/>
            <person name="Heuer A."/>
            <person name="Rast P."/>
            <person name="Oberbeckmann S."/>
            <person name="Bunk B."/>
            <person name="Jeske O."/>
            <person name="Meyerdierks A."/>
            <person name="Storesund J.E."/>
            <person name="Kallscheuer N."/>
            <person name="Luecker S."/>
            <person name="Lage O.M."/>
            <person name="Pohl T."/>
            <person name="Merkel B.J."/>
            <person name="Hornburger P."/>
            <person name="Mueller R.-W."/>
            <person name="Bruemmer F."/>
            <person name="Labrenz M."/>
            <person name="Spormann A.M."/>
            <person name="Op den Camp H."/>
            <person name="Overmann J."/>
            <person name="Amann R."/>
            <person name="Jetten M.S.M."/>
            <person name="Mascher T."/>
            <person name="Medema M.H."/>
            <person name="Devos D.P."/>
            <person name="Kaster A.-K."/>
            <person name="Ovreas L."/>
            <person name="Rohde M."/>
            <person name="Galperin M.Y."/>
            <person name="Jogler C."/>
        </authorList>
    </citation>
    <scope>NUCLEOTIDE SEQUENCE [LARGE SCALE GENOMIC DNA]</scope>
    <source>
        <strain evidence="3 4">FC18</strain>
    </source>
</reference>
<proteinExistence type="predicted"/>
<dbReference type="Proteomes" id="UP000322214">
    <property type="component" value="Chromosome"/>
</dbReference>
<dbReference type="STRING" id="980251.GCA_001642875_00748"/>
<dbReference type="AlphaFoldDB" id="A0A5B9PD64"/>
<evidence type="ECO:0000259" key="2">
    <source>
        <dbReference type="Pfam" id="PF19051"/>
    </source>
</evidence>
<evidence type="ECO:0000313" key="4">
    <source>
        <dbReference type="Proteomes" id="UP000322214"/>
    </source>
</evidence>